<proteinExistence type="predicted"/>
<gene>
    <name evidence="2" type="ORF">FHT02_004377</name>
</gene>
<organism evidence="2 3">
    <name type="scientific">Sphingomonas xinjiangensis</name>
    <dbReference type="NCBI Taxonomy" id="643568"/>
    <lineage>
        <taxon>Bacteria</taxon>
        <taxon>Pseudomonadati</taxon>
        <taxon>Pseudomonadota</taxon>
        <taxon>Alphaproteobacteria</taxon>
        <taxon>Sphingomonadales</taxon>
        <taxon>Sphingomonadaceae</taxon>
        <taxon>Sphingomonas</taxon>
    </lineage>
</organism>
<protein>
    <submittedName>
        <fullName evidence="2">Uncharacterized protein</fullName>
    </submittedName>
</protein>
<dbReference type="Proteomes" id="UP000527143">
    <property type="component" value="Unassembled WGS sequence"/>
</dbReference>
<comment type="caution">
    <text evidence="2">The sequence shown here is derived from an EMBL/GenBank/DDBJ whole genome shotgun (WGS) entry which is preliminary data.</text>
</comment>
<feature type="region of interest" description="Disordered" evidence="1">
    <location>
        <begin position="1"/>
        <end position="20"/>
    </location>
</feature>
<sequence>MPTNDNDPAKRGPTLSSSDPHGHAALLLVESLIHGLCENSTLSVGQAVEITERAISVQFDQAEAADGEGAPLWRSHALLSVIAASLQVDGGDEPTSPQLVL</sequence>
<dbReference type="AlphaFoldDB" id="A0A840YTV1"/>
<name>A0A840YTV1_9SPHN</name>
<evidence type="ECO:0000313" key="2">
    <source>
        <dbReference type="EMBL" id="MBB5713114.1"/>
    </source>
</evidence>
<accession>A0A840YTV1</accession>
<evidence type="ECO:0000313" key="3">
    <source>
        <dbReference type="Proteomes" id="UP000527143"/>
    </source>
</evidence>
<dbReference type="EMBL" id="JACIJF010000046">
    <property type="protein sequence ID" value="MBB5713114.1"/>
    <property type="molecule type" value="Genomic_DNA"/>
</dbReference>
<evidence type="ECO:0000256" key="1">
    <source>
        <dbReference type="SAM" id="MobiDB-lite"/>
    </source>
</evidence>
<reference evidence="2 3" key="1">
    <citation type="submission" date="2020-08" db="EMBL/GenBank/DDBJ databases">
        <title>Genomic Encyclopedia of Type Strains, Phase IV (KMG-IV): sequencing the most valuable type-strain genomes for metagenomic binning, comparative biology and taxonomic classification.</title>
        <authorList>
            <person name="Goeker M."/>
        </authorList>
    </citation>
    <scope>NUCLEOTIDE SEQUENCE [LARGE SCALE GENOMIC DNA]</scope>
    <source>
        <strain evidence="2 3">DSM 26736</strain>
    </source>
</reference>
<keyword evidence="3" id="KW-1185">Reference proteome</keyword>